<comment type="caution">
    <text evidence="2">The sequence shown here is derived from an EMBL/GenBank/DDBJ whole genome shotgun (WGS) entry which is preliminary data.</text>
</comment>
<reference evidence="2 3" key="1">
    <citation type="submission" date="2020-08" db="EMBL/GenBank/DDBJ databases">
        <title>Genome public.</title>
        <authorList>
            <person name="Liu C."/>
            <person name="Sun Q."/>
        </authorList>
    </citation>
    <scope>NUCLEOTIDE SEQUENCE [LARGE SCALE GENOMIC DNA]</scope>
    <source>
        <strain evidence="2 3">NSJ-56</strain>
    </source>
</reference>
<dbReference type="EMBL" id="JACOOH010000003">
    <property type="protein sequence ID" value="MBC5621118.1"/>
    <property type="molecule type" value="Genomic_DNA"/>
</dbReference>
<feature type="region of interest" description="Disordered" evidence="1">
    <location>
        <begin position="35"/>
        <end position="61"/>
    </location>
</feature>
<proteinExistence type="predicted"/>
<name>A0ABR7CZL8_9BACT</name>
<evidence type="ECO:0000313" key="2">
    <source>
        <dbReference type="EMBL" id="MBC5621118.1"/>
    </source>
</evidence>
<evidence type="ECO:0000313" key="3">
    <source>
        <dbReference type="Proteomes" id="UP000646484"/>
    </source>
</evidence>
<keyword evidence="3" id="KW-1185">Reference proteome</keyword>
<sequence>MDLNFPPMDGSRKCWRVNGITYYWRNGQLICRTSKNEKRTPRKDENGKELPLRSPAQEKSSSVFSEAQAMTKAYFLAHGHLQIWVVAPKTKPGQSSWALHRHLNKAAYVPDEGVRYFNSYRFSHGILELPDNFTVRRDGWHITLEWEDDRDQPAAAAGDLLFVGYFHEGYPRAPLLVPVTGATRGEQRAEFDIPPLDQPDGGALHLYPFFGRADKSAYAGSYYMRC</sequence>
<accession>A0ABR7CZL8</accession>
<gene>
    <name evidence="2" type="ORF">H8S64_08410</name>
</gene>
<dbReference type="RefSeq" id="WP_186975717.1">
    <property type="nucleotide sequence ID" value="NZ_JACOOH010000003.1"/>
</dbReference>
<feature type="compositionally biased region" description="Basic and acidic residues" evidence="1">
    <location>
        <begin position="35"/>
        <end position="51"/>
    </location>
</feature>
<dbReference type="Proteomes" id="UP000646484">
    <property type="component" value="Unassembled WGS sequence"/>
</dbReference>
<organism evidence="2 3">
    <name type="scientific">Butyricimonas hominis</name>
    <dbReference type="NCBI Taxonomy" id="2763032"/>
    <lineage>
        <taxon>Bacteria</taxon>
        <taxon>Pseudomonadati</taxon>
        <taxon>Bacteroidota</taxon>
        <taxon>Bacteroidia</taxon>
        <taxon>Bacteroidales</taxon>
        <taxon>Odoribacteraceae</taxon>
        <taxon>Butyricimonas</taxon>
    </lineage>
</organism>
<evidence type="ECO:0000256" key="1">
    <source>
        <dbReference type="SAM" id="MobiDB-lite"/>
    </source>
</evidence>
<protein>
    <submittedName>
        <fullName evidence="2">Uncharacterized protein</fullName>
    </submittedName>
</protein>